<dbReference type="Proteomes" id="UP000823883">
    <property type="component" value="Unassembled WGS sequence"/>
</dbReference>
<protein>
    <recommendedName>
        <fullName evidence="3">Core-binding (CB) domain-containing protein</fullName>
    </recommendedName>
</protein>
<dbReference type="EMBL" id="DWWL01000071">
    <property type="protein sequence ID" value="HJC48557.1"/>
    <property type="molecule type" value="Genomic_DNA"/>
</dbReference>
<accession>A0A9D2PDA8</accession>
<reference evidence="1" key="2">
    <citation type="submission" date="2021-04" db="EMBL/GenBank/DDBJ databases">
        <authorList>
            <person name="Gilroy R."/>
        </authorList>
    </citation>
    <scope>NUCLEOTIDE SEQUENCE</scope>
    <source>
        <strain evidence="1">CHK183-5548</strain>
    </source>
</reference>
<evidence type="ECO:0000313" key="2">
    <source>
        <dbReference type="Proteomes" id="UP000823883"/>
    </source>
</evidence>
<comment type="caution">
    <text evidence="1">The sequence shown here is derived from an EMBL/GenBank/DDBJ whole genome shotgun (WGS) entry which is preliminary data.</text>
</comment>
<organism evidence="1 2">
    <name type="scientific">Candidatus Lachnoclostridium pullistercoris</name>
    <dbReference type="NCBI Taxonomy" id="2838632"/>
    <lineage>
        <taxon>Bacteria</taxon>
        <taxon>Bacillati</taxon>
        <taxon>Bacillota</taxon>
        <taxon>Clostridia</taxon>
        <taxon>Lachnospirales</taxon>
        <taxon>Lachnospiraceae</taxon>
    </lineage>
</organism>
<sequence length="72" mass="8736">MDYDDYYEACAKIRAKNREYLELFKQDLIENGLKDSTIRRHLSNVNFYINDFLLYEEPLTMEACMEKIAFLR</sequence>
<evidence type="ECO:0000313" key="1">
    <source>
        <dbReference type="EMBL" id="HJC48557.1"/>
    </source>
</evidence>
<dbReference type="AlphaFoldDB" id="A0A9D2PDA8"/>
<reference evidence="1" key="1">
    <citation type="journal article" date="2021" name="PeerJ">
        <title>Extensive microbial diversity within the chicken gut microbiome revealed by metagenomics and culture.</title>
        <authorList>
            <person name="Gilroy R."/>
            <person name="Ravi A."/>
            <person name="Getino M."/>
            <person name="Pursley I."/>
            <person name="Horton D.L."/>
            <person name="Alikhan N.F."/>
            <person name="Baker D."/>
            <person name="Gharbi K."/>
            <person name="Hall N."/>
            <person name="Watson M."/>
            <person name="Adriaenssens E.M."/>
            <person name="Foster-Nyarko E."/>
            <person name="Jarju S."/>
            <person name="Secka A."/>
            <person name="Antonio M."/>
            <person name="Oren A."/>
            <person name="Chaudhuri R.R."/>
            <person name="La Ragione R."/>
            <person name="Hildebrand F."/>
            <person name="Pallen M.J."/>
        </authorList>
    </citation>
    <scope>NUCLEOTIDE SEQUENCE</scope>
    <source>
        <strain evidence="1">CHK183-5548</strain>
    </source>
</reference>
<evidence type="ECO:0008006" key="3">
    <source>
        <dbReference type="Google" id="ProtNLM"/>
    </source>
</evidence>
<name>A0A9D2PDA8_9FIRM</name>
<gene>
    <name evidence="1" type="ORF">IAA04_10945</name>
</gene>
<proteinExistence type="predicted"/>